<feature type="compositionally biased region" description="Acidic residues" evidence="1">
    <location>
        <begin position="107"/>
        <end position="117"/>
    </location>
</feature>
<dbReference type="Proteomes" id="UP000008792">
    <property type="component" value="Unassembled WGS sequence"/>
</dbReference>
<evidence type="ECO:0000259" key="2">
    <source>
        <dbReference type="PROSITE" id="PS50217"/>
    </source>
</evidence>
<feature type="compositionally biased region" description="Low complexity" evidence="1">
    <location>
        <begin position="8"/>
        <end position="21"/>
    </location>
</feature>
<dbReference type="InParanoid" id="B4LBC2"/>
<dbReference type="OMA" id="MQDPAYK"/>
<dbReference type="FunFam" id="1.20.5.170:FF:000140">
    <property type="entry name" value="BZIP transcription factor family"/>
    <property type="match status" value="1"/>
</dbReference>
<feature type="region of interest" description="Disordered" evidence="1">
    <location>
        <begin position="1"/>
        <end position="55"/>
    </location>
</feature>
<dbReference type="PhylomeDB" id="B4LBC2"/>
<dbReference type="Pfam" id="PF07716">
    <property type="entry name" value="bZIP_2"/>
    <property type="match status" value="1"/>
</dbReference>
<dbReference type="InterPro" id="IPR004827">
    <property type="entry name" value="bZIP"/>
</dbReference>
<name>B4LBC2_DROVI</name>
<dbReference type="GO" id="GO:0003700">
    <property type="term" value="F:DNA-binding transcription factor activity"/>
    <property type="evidence" value="ECO:0007669"/>
    <property type="project" value="InterPro"/>
</dbReference>
<dbReference type="SUPFAM" id="SSF57959">
    <property type="entry name" value="Leucine zipper domain"/>
    <property type="match status" value="1"/>
</dbReference>
<feature type="domain" description="BZIP" evidence="2">
    <location>
        <begin position="25"/>
        <end position="85"/>
    </location>
</feature>
<dbReference type="HOGENOM" id="CLU_1972843_0_0_1"/>
<dbReference type="STRING" id="7244.B4LBC2"/>
<dbReference type="OrthoDB" id="10039716at2759"/>
<evidence type="ECO:0000313" key="3">
    <source>
        <dbReference type="EMBL" id="EDW69710.1"/>
    </source>
</evidence>
<feature type="compositionally biased region" description="Basic and acidic residues" evidence="1">
    <location>
        <begin position="89"/>
        <end position="106"/>
    </location>
</feature>
<accession>B4LBC2</accession>
<dbReference type="InterPro" id="IPR046347">
    <property type="entry name" value="bZIP_sf"/>
</dbReference>
<proteinExistence type="predicted"/>
<gene>
    <name evidence="3" type="primary">Dvir\GJ11967</name>
    <name evidence="3" type="ORF">Dvir_GJ11967</name>
</gene>
<dbReference type="PROSITE" id="PS50217">
    <property type="entry name" value="BZIP"/>
    <property type="match status" value="1"/>
</dbReference>
<dbReference type="EMBL" id="CH940647">
    <property type="protein sequence ID" value="EDW69710.1"/>
    <property type="molecule type" value="Genomic_DNA"/>
</dbReference>
<dbReference type="AlphaFoldDB" id="B4LBC2"/>
<organism evidence="3 4">
    <name type="scientific">Drosophila virilis</name>
    <name type="common">Fruit fly</name>
    <dbReference type="NCBI Taxonomy" id="7244"/>
    <lineage>
        <taxon>Eukaryota</taxon>
        <taxon>Metazoa</taxon>
        <taxon>Ecdysozoa</taxon>
        <taxon>Arthropoda</taxon>
        <taxon>Hexapoda</taxon>
        <taxon>Insecta</taxon>
        <taxon>Pterygota</taxon>
        <taxon>Neoptera</taxon>
        <taxon>Endopterygota</taxon>
        <taxon>Diptera</taxon>
        <taxon>Brachycera</taxon>
        <taxon>Muscomorpha</taxon>
        <taxon>Ephydroidea</taxon>
        <taxon>Drosophilidae</taxon>
        <taxon>Drosophila</taxon>
    </lineage>
</organism>
<evidence type="ECO:0000256" key="1">
    <source>
        <dbReference type="SAM" id="MobiDB-lite"/>
    </source>
</evidence>
<protein>
    <recommendedName>
        <fullName evidence="2">BZIP domain-containing protein</fullName>
    </recommendedName>
</protein>
<dbReference type="FunCoup" id="B4LBC2">
    <property type="interactions" value="1"/>
</dbReference>
<feature type="region of interest" description="Disordered" evidence="1">
    <location>
        <begin position="89"/>
        <end position="117"/>
    </location>
</feature>
<dbReference type="eggNOG" id="KOG3119">
    <property type="taxonomic scope" value="Eukaryota"/>
</dbReference>
<reference evidence="3 4" key="1">
    <citation type="journal article" date="2007" name="Nature">
        <title>Evolution of genes and genomes on the Drosophila phylogeny.</title>
        <authorList>
            <consortium name="Drosophila 12 Genomes Consortium"/>
            <person name="Clark A.G."/>
            <person name="Eisen M.B."/>
            <person name="Smith D.R."/>
            <person name="Bergman C.M."/>
            <person name="Oliver B."/>
            <person name="Markow T.A."/>
            <person name="Kaufman T.C."/>
            <person name="Kellis M."/>
            <person name="Gelbart W."/>
            <person name="Iyer V.N."/>
            <person name="Pollard D.A."/>
            <person name="Sackton T.B."/>
            <person name="Larracuente A.M."/>
            <person name="Singh N.D."/>
            <person name="Abad J.P."/>
            <person name="Abt D.N."/>
            <person name="Adryan B."/>
            <person name="Aguade M."/>
            <person name="Akashi H."/>
            <person name="Anderson W.W."/>
            <person name="Aquadro C.F."/>
            <person name="Ardell D.H."/>
            <person name="Arguello R."/>
            <person name="Artieri C.G."/>
            <person name="Barbash D.A."/>
            <person name="Barker D."/>
            <person name="Barsanti P."/>
            <person name="Batterham P."/>
            <person name="Batzoglou S."/>
            <person name="Begun D."/>
            <person name="Bhutkar A."/>
            <person name="Blanco E."/>
            <person name="Bosak S.A."/>
            <person name="Bradley R.K."/>
            <person name="Brand A.D."/>
            <person name="Brent M.R."/>
            <person name="Brooks A.N."/>
            <person name="Brown R.H."/>
            <person name="Butlin R.K."/>
            <person name="Caggese C."/>
            <person name="Calvi B.R."/>
            <person name="Bernardo de Carvalho A."/>
            <person name="Caspi A."/>
            <person name="Castrezana S."/>
            <person name="Celniker S.E."/>
            <person name="Chang J.L."/>
            <person name="Chapple C."/>
            <person name="Chatterji S."/>
            <person name="Chinwalla A."/>
            <person name="Civetta A."/>
            <person name="Clifton S.W."/>
            <person name="Comeron J.M."/>
            <person name="Costello J.C."/>
            <person name="Coyne J.A."/>
            <person name="Daub J."/>
            <person name="David R.G."/>
            <person name="Delcher A.L."/>
            <person name="Delehaunty K."/>
            <person name="Do C.B."/>
            <person name="Ebling H."/>
            <person name="Edwards K."/>
            <person name="Eickbush T."/>
            <person name="Evans J.D."/>
            <person name="Filipski A."/>
            <person name="Findeiss S."/>
            <person name="Freyhult E."/>
            <person name="Fulton L."/>
            <person name="Fulton R."/>
            <person name="Garcia A.C."/>
            <person name="Gardiner A."/>
            <person name="Garfield D.A."/>
            <person name="Garvin B.E."/>
            <person name="Gibson G."/>
            <person name="Gilbert D."/>
            <person name="Gnerre S."/>
            <person name="Godfrey J."/>
            <person name="Good R."/>
            <person name="Gotea V."/>
            <person name="Gravely B."/>
            <person name="Greenberg A.J."/>
            <person name="Griffiths-Jones S."/>
            <person name="Gross S."/>
            <person name="Guigo R."/>
            <person name="Gustafson E.A."/>
            <person name="Haerty W."/>
            <person name="Hahn M.W."/>
            <person name="Halligan D.L."/>
            <person name="Halpern A.L."/>
            <person name="Halter G.M."/>
            <person name="Han M.V."/>
            <person name="Heger A."/>
            <person name="Hillier L."/>
            <person name="Hinrichs A.S."/>
            <person name="Holmes I."/>
            <person name="Hoskins R.A."/>
            <person name="Hubisz M.J."/>
            <person name="Hultmark D."/>
            <person name="Huntley M.A."/>
            <person name="Jaffe D.B."/>
            <person name="Jagadeeshan S."/>
            <person name="Jeck W.R."/>
            <person name="Johnson J."/>
            <person name="Jones C.D."/>
            <person name="Jordan W.C."/>
            <person name="Karpen G.H."/>
            <person name="Kataoka E."/>
            <person name="Keightley P.D."/>
            <person name="Kheradpour P."/>
            <person name="Kirkness E.F."/>
            <person name="Koerich L.B."/>
            <person name="Kristiansen K."/>
            <person name="Kudrna D."/>
            <person name="Kulathinal R.J."/>
            <person name="Kumar S."/>
            <person name="Kwok R."/>
            <person name="Lander E."/>
            <person name="Langley C.H."/>
            <person name="Lapoint R."/>
            <person name="Lazzaro B.P."/>
            <person name="Lee S.J."/>
            <person name="Levesque L."/>
            <person name="Li R."/>
            <person name="Lin C.F."/>
            <person name="Lin M.F."/>
            <person name="Lindblad-Toh K."/>
            <person name="Llopart A."/>
            <person name="Long M."/>
            <person name="Low L."/>
            <person name="Lozovsky E."/>
            <person name="Lu J."/>
            <person name="Luo M."/>
            <person name="Machado C.A."/>
            <person name="Makalowski W."/>
            <person name="Marzo M."/>
            <person name="Matsuda M."/>
            <person name="Matzkin L."/>
            <person name="McAllister B."/>
            <person name="McBride C.S."/>
            <person name="McKernan B."/>
            <person name="McKernan K."/>
            <person name="Mendez-Lago M."/>
            <person name="Minx P."/>
            <person name="Mollenhauer M.U."/>
            <person name="Montooth K."/>
            <person name="Mount S.M."/>
            <person name="Mu X."/>
            <person name="Myers E."/>
            <person name="Negre B."/>
            <person name="Newfeld S."/>
            <person name="Nielsen R."/>
            <person name="Noor M.A."/>
            <person name="O'Grady P."/>
            <person name="Pachter L."/>
            <person name="Papaceit M."/>
            <person name="Parisi M.J."/>
            <person name="Parisi M."/>
            <person name="Parts L."/>
            <person name="Pedersen J.S."/>
            <person name="Pesole G."/>
            <person name="Phillippy A.M."/>
            <person name="Ponting C.P."/>
            <person name="Pop M."/>
            <person name="Porcelli D."/>
            <person name="Powell J.R."/>
            <person name="Prohaska S."/>
            <person name="Pruitt K."/>
            <person name="Puig M."/>
            <person name="Quesneville H."/>
            <person name="Ram K.R."/>
            <person name="Rand D."/>
            <person name="Rasmussen M.D."/>
            <person name="Reed L.K."/>
            <person name="Reenan R."/>
            <person name="Reily A."/>
            <person name="Remington K.A."/>
            <person name="Rieger T.T."/>
            <person name="Ritchie M.G."/>
            <person name="Robin C."/>
            <person name="Rogers Y.H."/>
            <person name="Rohde C."/>
            <person name="Rozas J."/>
            <person name="Rubenfield M.J."/>
            <person name="Ruiz A."/>
            <person name="Russo S."/>
            <person name="Salzberg S.L."/>
            <person name="Sanchez-Gracia A."/>
            <person name="Saranga D.J."/>
            <person name="Sato H."/>
            <person name="Schaeffer S.W."/>
            <person name="Schatz M.C."/>
            <person name="Schlenke T."/>
            <person name="Schwartz R."/>
            <person name="Segarra C."/>
            <person name="Singh R.S."/>
            <person name="Sirot L."/>
            <person name="Sirota M."/>
            <person name="Sisneros N.B."/>
            <person name="Smith C.D."/>
            <person name="Smith T.F."/>
            <person name="Spieth J."/>
            <person name="Stage D.E."/>
            <person name="Stark A."/>
            <person name="Stephan W."/>
            <person name="Strausberg R.L."/>
            <person name="Strempel S."/>
            <person name="Sturgill D."/>
            <person name="Sutton G."/>
            <person name="Sutton G.G."/>
            <person name="Tao W."/>
            <person name="Teichmann S."/>
            <person name="Tobari Y.N."/>
            <person name="Tomimura Y."/>
            <person name="Tsolas J.M."/>
            <person name="Valente V.L."/>
            <person name="Venter E."/>
            <person name="Venter J.C."/>
            <person name="Vicario S."/>
            <person name="Vieira F.G."/>
            <person name="Vilella A.J."/>
            <person name="Villasante A."/>
            <person name="Walenz B."/>
            <person name="Wang J."/>
            <person name="Wasserman M."/>
            <person name="Watts T."/>
            <person name="Wilson D."/>
            <person name="Wilson R.K."/>
            <person name="Wing R.A."/>
            <person name="Wolfner M.F."/>
            <person name="Wong A."/>
            <person name="Wong G.K."/>
            <person name="Wu C.I."/>
            <person name="Wu G."/>
            <person name="Yamamoto D."/>
            <person name="Yang H.P."/>
            <person name="Yang S.P."/>
            <person name="Yorke J.A."/>
            <person name="Yoshida K."/>
            <person name="Zdobnov E."/>
            <person name="Zhang P."/>
            <person name="Zhang Y."/>
            <person name="Zimin A.V."/>
            <person name="Baldwin J."/>
            <person name="Abdouelleil A."/>
            <person name="Abdulkadir J."/>
            <person name="Abebe A."/>
            <person name="Abera B."/>
            <person name="Abreu J."/>
            <person name="Acer S.C."/>
            <person name="Aftuck L."/>
            <person name="Alexander A."/>
            <person name="An P."/>
            <person name="Anderson E."/>
            <person name="Anderson S."/>
            <person name="Arachi H."/>
            <person name="Azer M."/>
            <person name="Bachantsang P."/>
            <person name="Barry A."/>
            <person name="Bayul T."/>
            <person name="Berlin A."/>
            <person name="Bessette D."/>
            <person name="Bloom T."/>
            <person name="Blye J."/>
            <person name="Boguslavskiy L."/>
            <person name="Bonnet C."/>
            <person name="Boukhgalter B."/>
            <person name="Bourzgui I."/>
            <person name="Brown A."/>
            <person name="Cahill P."/>
            <person name="Channer S."/>
            <person name="Cheshatsang Y."/>
            <person name="Chuda L."/>
            <person name="Citroen M."/>
            <person name="Collymore A."/>
            <person name="Cooke P."/>
            <person name="Costello M."/>
            <person name="D'Aco K."/>
            <person name="Daza R."/>
            <person name="De Haan G."/>
            <person name="DeGray S."/>
            <person name="DeMaso C."/>
            <person name="Dhargay N."/>
            <person name="Dooley K."/>
            <person name="Dooley E."/>
            <person name="Doricent M."/>
            <person name="Dorje P."/>
            <person name="Dorjee K."/>
            <person name="Dupes A."/>
            <person name="Elong R."/>
            <person name="Falk J."/>
            <person name="Farina A."/>
            <person name="Faro S."/>
            <person name="Ferguson D."/>
            <person name="Fisher S."/>
            <person name="Foley C.D."/>
            <person name="Franke A."/>
            <person name="Friedrich D."/>
            <person name="Gadbois L."/>
            <person name="Gearin G."/>
            <person name="Gearin C.R."/>
            <person name="Giannoukos G."/>
            <person name="Goode T."/>
            <person name="Graham J."/>
            <person name="Grandbois E."/>
            <person name="Grewal S."/>
            <person name="Gyaltsen K."/>
            <person name="Hafez N."/>
            <person name="Hagos B."/>
            <person name="Hall J."/>
            <person name="Henson C."/>
            <person name="Hollinger A."/>
            <person name="Honan T."/>
            <person name="Huard M.D."/>
            <person name="Hughes L."/>
            <person name="Hurhula B."/>
            <person name="Husby M.E."/>
            <person name="Kamat A."/>
            <person name="Kanga B."/>
            <person name="Kashin S."/>
            <person name="Khazanovich D."/>
            <person name="Kisner P."/>
            <person name="Lance K."/>
            <person name="Lara M."/>
            <person name="Lee W."/>
            <person name="Lennon N."/>
            <person name="Letendre F."/>
            <person name="LeVine R."/>
            <person name="Lipovsky A."/>
            <person name="Liu X."/>
            <person name="Liu J."/>
            <person name="Liu S."/>
            <person name="Lokyitsang T."/>
            <person name="Lokyitsang Y."/>
            <person name="Lubonja R."/>
            <person name="Lui A."/>
            <person name="MacDonald P."/>
            <person name="Magnisalis V."/>
            <person name="Maru K."/>
            <person name="Matthews C."/>
            <person name="McCusker W."/>
            <person name="McDonough S."/>
            <person name="Mehta T."/>
            <person name="Meldrim J."/>
            <person name="Meneus L."/>
            <person name="Mihai O."/>
            <person name="Mihalev A."/>
            <person name="Mihova T."/>
            <person name="Mittelman R."/>
            <person name="Mlenga V."/>
            <person name="Montmayeur A."/>
            <person name="Mulrain L."/>
            <person name="Navidi A."/>
            <person name="Naylor J."/>
            <person name="Negash T."/>
            <person name="Nguyen T."/>
            <person name="Nguyen N."/>
            <person name="Nicol R."/>
            <person name="Norbu C."/>
            <person name="Norbu N."/>
            <person name="Novod N."/>
            <person name="O'Neill B."/>
            <person name="Osman S."/>
            <person name="Markiewicz E."/>
            <person name="Oyono O.L."/>
            <person name="Patti C."/>
            <person name="Phunkhang P."/>
            <person name="Pierre F."/>
            <person name="Priest M."/>
            <person name="Raghuraman S."/>
            <person name="Rege F."/>
            <person name="Reyes R."/>
            <person name="Rise C."/>
            <person name="Rogov P."/>
            <person name="Ross K."/>
            <person name="Ryan E."/>
            <person name="Settipalli S."/>
            <person name="Shea T."/>
            <person name="Sherpa N."/>
            <person name="Shi L."/>
            <person name="Shih D."/>
            <person name="Sparrow T."/>
            <person name="Spaulding J."/>
            <person name="Stalker J."/>
            <person name="Stange-Thomann N."/>
            <person name="Stavropoulos S."/>
            <person name="Stone C."/>
            <person name="Strader C."/>
            <person name="Tesfaye S."/>
            <person name="Thomson T."/>
            <person name="Thoulutsang Y."/>
            <person name="Thoulutsang D."/>
            <person name="Topham K."/>
            <person name="Topping I."/>
            <person name="Tsamla T."/>
            <person name="Vassiliev H."/>
            <person name="Vo A."/>
            <person name="Wangchuk T."/>
            <person name="Wangdi T."/>
            <person name="Weiand M."/>
            <person name="Wilkinson J."/>
            <person name="Wilson A."/>
            <person name="Yadav S."/>
            <person name="Young G."/>
            <person name="Yu Q."/>
            <person name="Zembek L."/>
            <person name="Zhong D."/>
            <person name="Zimmer A."/>
            <person name="Zwirko Z."/>
            <person name="Jaffe D.B."/>
            <person name="Alvarez P."/>
            <person name="Brockman W."/>
            <person name="Butler J."/>
            <person name="Chin C."/>
            <person name="Gnerre S."/>
            <person name="Grabherr M."/>
            <person name="Kleber M."/>
            <person name="Mauceli E."/>
            <person name="MacCallum I."/>
        </authorList>
    </citation>
    <scope>NUCLEOTIDE SEQUENCE [LARGE SCALE GENOMIC DNA]</scope>
    <source>
        <strain evidence="4">Tucson 15010-1051.87</strain>
    </source>
</reference>
<evidence type="ECO:0000313" key="4">
    <source>
        <dbReference type="Proteomes" id="UP000008792"/>
    </source>
</evidence>
<dbReference type="KEGG" id="dvi:6623747"/>
<sequence>MPARRRTATPSTSSGSTETSPQTEDPAYKLKRKKNNEAVQRTREKTKKTAEERKLRIDNLKNENLKLRAKIDSEKQHIKTLREMIVQGKKNEEQDRLIDEILNKSTDDEDDEDIKPK</sequence>
<dbReference type="GO" id="GO:0005634">
    <property type="term" value="C:nucleus"/>
    <property type="evidence" value="ECO:0007669"/>
    <property type="project" value="UniProtKB-ARBA"/>
</dbReference>
<keyword evidence="4" id="KW-1185">Reference proteome</keyword>
<feature type="compositionally biased region" description="Basic and acidic residues" evidence="1">
    <location>
        <begin position="40"/>
        <end position="55"/>
    </location>
</feature>
<dbReference type="Gene3D" id="1.20.5.170">
    <property type="match status" value="1"/>
</dbReference>